<dbReference type="EMBL" id="JPKY01000065">
    <property type="protein sequence ID" value="KFH43631.1"/>
    <property type="molecule type" value="Genomic_DNA"/>
</dbReference>
<evidence type="ECO:0000256" key="1">
    <source>
        <dbReference type="SAM" id="Phobius"/>
    </source>
</evidence>
<gene>
    <name evidence="2" type="ORF">ACRE_056040</name>
</gene>
<comment type="caution">
    <text evidence="2">The sequence shown here is derived from an EMBL/GenBank/DDBJ whole genome shotgun (WGS) entry which is preliminary data.</text>
</comment>
<keyword evidence="1" id="KW-0812">Transmembrane</keyword>
<organism evidence="2 3">
    <name type="scientific">Hapsidospora chrysogenum (strain ATCC 11550 / CBS 779.69 / DSM 880 / IAM 14645 / JCM 23072 / IMI 49137)</name>
    <name type="common">Acremonium chrysogenum</name>
    <dbReference type="NCBI Taxonomy" id="857340"/>
    <lineage>
        <taxon>Eukaryota</taxon>
        <taxon>Fungi</taxon>
        <taxon>Dikarya</taxon>
        <taxon>Ascomycota</taxon>
        <taxon>Pezizomycotina</taxon>
        <taxon>Sordariomycetes</taxon>
        <taxon>Hypocreomycetidae</taxon>
        <taxon>Hypocreales</taxon>
        <taxon>Bionectriaceae</taxon>
        <taxon>Hapsidospora</taxon>
    </lineage>
</organism>
<dbReference type="PANTHER" id="PTHR36124">
    <property type="match status" value="1"/>
</dbReference>
<protein>
    <recommendedName>
        <fullName evidence="4">ER-bound oxygenase mpaB/mpaB'/Rubber oxygenase catalytic domain-containing protein</fullName>
    </recommendedName>
</protein>
<dbReference type="HOGENOM" id="CLU_039076_2_0_1"/>
<dbReference type="OrthoDB" id="545169at2759"/>
<proteinExistence type="predicted"/>
<keyword evidence="3" id="KW-1185">Reference proteome</keyword>
<dbReference type="AlphaFoldDB" id="A0A086T2P9"/>
<accession>A0A086T2P9</accession>
<evidence type="ECO:0000313" key="2">
    <source>
        <dbReference type="EMBL" id="KFH43631.1"/>
    </source>
</evidence>
<keyword evidence="1" id="KW-0472">Membrane</keyword>
<feature type="transmembrane region" description="Helical" evidence="1">
    <location>
        <begin position="12"/>
        <end position="30"/>
    </location>
</feature>
<keyword evidence="1" id="KW-1133">Transmembrane helix</keyword>
<dbReference type="PANTHER" id="PTHR36124:SF4">
    <property type="entry name" value="ER-BOUND OXYGENASE MPAB_MPAB'_RUBBER OXYGENASE CATALYTIC DOMAIN-CONTAINING PROTEIN"/>
    <property type="match status" value="1"/>
</dbReference>
<dbReference type="InterPro" id="IPR046366">
    <property type="entry name" value="MPAB"/>
</dbReference>
<dbReference type="STRING" id="857340.A0A086T2P9"/>
<dbReference type="Proteomes" id="UP000029964">
    <property type="component" value="Unassembled WGS sequence"/>
</dbReference>
<name>A0A086T2P9_HAPC1</name>
<evidence type="ECO:0008006" key="4">
    <source>
        <dbReference type="Google" id="ProtNLM"/>
    </source>
</evidence>
<sequence length="373" mass="42812">MQFLRSTPTTTSSSAGVLLALYLTLVRLLRYRRRNNILRRYGDSSRRHNRQAMASMTLDEASAIQREIAQLEFPTTFERSLGFAILKTYGIPSISRLLVATRQLAEQATVSKRAADTGVIMSEIIYNKPGSPRSVDGIARMNFLHSRYRRAGRISDADMLYTLSMFALEPVRWIARFEWRPLSDVEMCAMGVYWRDMGEVMGIPYDALEEYMHLGDDESHDDGLAWLDALDAWSREYETKYMVPAETNKKLGWRTLELVVMNTPRLLRSFSLKVAISSLEPRLRTALMIDEPSPLHFTVFYTMDIVRRWALRYLILPRPGWARRRMFTDEPDPQTGKYHRTTYITHPCPGGRGFEVRAGGIRHPGARSGCVEG</sequence>
<dbReference type="GO" id="GO:0016491">
    <property type="term" value="F:oxidoreductase activity"/>
    <property type="evidence" value="ECO:0007669"/>
    <property type="project" value="InterPro"/>
</dbReference>
<reference evidence="3" key="1">
    <citation type="journal article" date="2014" name="Genome Announc.">
        <title>Genome sequence and annotation of Acremonium chrysogenum, producer of the beta-lactam antibiotic cephalosporin C.</title>
        <authorList>
            <person name="Terfehr D."/>
            <person name="Dahlmann T.A."/>
            <person name="Specht T."/>
            <person name="Zadra I."/>
            <person name="Kuernsteiner H."/>
            <person name="Kueck U."/>
        </authorList>
    </citation>
    <scope>NUCLEOTIDE SEQUENCE [LARGE SCALE GENOMIC DNA]</scope>
    <source>
        <strain evidence="3">ATCC 11550 / CBS 779.69 / DSM 880 / IAM 14645 / JCM 23072 / IMI 49137</strain>
    </source>
</reference>
<evidence type="ECO:0000313" key="3">
    <source>
        <dbReference type="Proteomes" id="UP000029964"/>
    </source>
</evidence>